<organism evidence="2 3">
    <name type="scientific">Streptomyces cyaneofuscatus</name>
    <dbReference type="NCBI Taxonomy" id="66883"/>
    <lineage>
        <taxon>Bacteria</taxon>
        <taxon>Bacillati</taxon>
        <taxon>Actinomycetota</taxon>
        <taxon>Actinomycetes</taxon>
        <taxon>Kitasatosporales</taxon>
        <taxon>Streptomycetaceae</taxon>
        <taxon>Streptomyces</taxon>
    </lineage>
</organism>
<reference evidence="2 3" key="1">
    <citation type="submission" date="2022-10" db="EMBL/GenBank/DDBJ databases">
        <title>The complete genomes of actinobacterial strains from the NBC collection.</title>
        <authorList>
            <person name="Joergensen T.S."/>
            <person name="Alvarez Arevalo M."/>
            <person name="Sterndorff E.B."/>
            <person name="Faurdal D."/>
            <person name="Vuksanovic O."/>
            <person name="Mourched A.-S."/>
            <person name="Charusanti P."/>
            <person name="Shaw S."/>
            <person name="Blin K."/>
            <person name="Weber T."/>
        </authorList>
    </citation>
    <scope>NUCLEOTIDE SEQUENCE [LARGE SCALE GENOMIC DNA]</scope>
    <source>
        <strain evidence="2 3">NBC 01792</strain>
    </source>
</reference>
<evidence type="ECO:0000313" key="2">
    <source>
        <dbReference type="EMBL" id="WSB09774.1"/>
    </source>
</evidence>
<gene>
    <name evidence="2" type="ORF">OG849_22325</name>
</gene>
<feature type="compositionally biased region" description="Pro residues" evidence="1">
    <location>
        <begin position="12"/>
        <end position="28"/>
    </location>
</feature>
<keyword evidence="3" id="KW-1185">Reference proteome</keyword>
<name>A0ABZ1F026_9ACTN</name>
<sequence>MNRPNLTHPDPRPSVAPAPAPALAPPRQLPRRPLDLRVRTRRIQVEELVVDDPGKVLDHAQQAALTAPDTAAVLGHSPTTPLTLPAAAALLCALHEPGELAAMGLRLTRHTTHVTASDQQTEPVSLELSYAPDPEA</sequence>
<accession>A0ABZ1F026</accession>
<feature type="compositionally biased region" description="Polar residues" evidence="1">
    <location>
        <begin position="113"/>
        <end position="123"/>
    </location>
</feature>
<proteinExistence type="predicted"/>
<evidence type="ECO:0000256" key="1">
    <source>
        <dbReference type="SAM" id="MobiDB-lite"/>
    </source>
</evidence>
<feature type="region of interest" description="Disordered" evidence="1">
    <location>
        <begin position="1"/>
        <end position="33"/>
    </location>
</feature>
<dbReference type="Proteomes" id="UP001356428">
    <property type="component" value="Chromosome"/>
</dbReference>
<dbReference type="RefSeq" id="WP_326704029.1">
    <property type="nucleotide sequence ID" value="NZ_CP108861.1"/>
</dbReference>
<evidence type="ECO:0000313" key="3">
    <source>
        <dbReference type="Proteomes" id="UP001356428"/>
    </source>
</evidence>
<evidence type="ECO:0008006" key="4">
    <source>
        <dbReference type="Google" id="ProtNLM"/>
    </source>
</evidence>
<feature type="region of interest" description="Disordered" evidence="1">
    <location>
        <begin position="113"/>
        <end position="136"/>
    </location>
</feature>
<dbReference type="EMBL" id="CP109083">
    <property type="protein sequence ID" value="WSB09774.1"/>
    <property type="molecule type" value="Genomic_DNA"/>
</dbReference>
<protein>
    <recommendedName>
        <fullName evidence="4">UTRA domain-containing protein</fullName>
    </recommendedName>
</protein>